<feature type="transmembrane region" description="Helical" evidence="1">
    <location>
        <begin position="65"/>
        <end position="89"/>
    </location>
</feature>
<reference evidence="2" key="1">
    <citation type="submission" date="2006-06" db="EMBL/GenBank/DDBJ databases">
        <title>Complete sequence of Trichodesmium erythraeum IMS101.</title>
        <authorList>
            <consortium name="US DOE Joint Genome Institute"/>
            <person name="Copeland A."/>
            <person name="Lucas S."/>
            <person name="Lapidus A."/>
            <person name="Barry K."/>
            <person name="Detter J.C."/>
            <person name="Glavina del Rio T."/>
            <person name="Hammon N."/>
            <person name="Israni S."/>
            <person name="Dalin E."/>
            <person name="Tice H."/>
            <person name="Pitluck S."/>
            <person name="Kiss H."/>
            <person name="Munk A.C."/>
            <person name="Brettin T."/>
            <person name="Bruce D."/>
            <person name="Han C."/>
            <person name="Tapia R."/>
            <person name="Gilna P."/>
            <person name="Schmutz J."/>
            <person name="Larimer F."/>
            <person name="Land M."/>
            <person name="Hauser L."/>
            <person name="Kyrpides N."/>
            <person name="Kim E."/>
            <person name="Richardson P."/>
        </authorList>
    </citation>
    <scope>NUCLEOTIDE SEQUENCE [LARGE SCALE GENOMIC DNA]</scope>
    <source>
        <strain evidence="2">IMS101</strain>
    </source>
</reference>
<evidence type="ECO:0008006" key="3">
    <source>
        <dbReference type="Google" id="ProtNLM"/>
    </source>
</evidence>
<dbReference type="EMBL" id="CP000393">
    <property type="protein sequence ID" value="ABG52202.1"/>
    <property type="molecule type" value="Genomic_DNA"/>
</dbReference>
<dbReference type="RefSeq" id="WP_011612555.1">
    <property type="nucleotide sequence ID" value="NC_008312.1"/>
</dbReference>
<evidence type="ECO:0000313" key="2">
    <source>
        <dbReference type="EMBL" id="ABG52202.1"/>
    </source>
</evidence>
<dbReference type="KEGG" id="ter:Tery_3054"/>
<feature type="transmembrane region" description="Helical" evidence="1">
    <location>
        <begin position="12"/>
        <end position="33"/>
    </location>
</feature>
<name>Q10ZX2_TRIEI</name>
<accession>Q10ZX2</accession>
<gene>
    <name evidence="2" type="ordered locus">Tery_3054</name>
</gene>
<keyword evidence="1" id="KW-0812">Transmembrane</keyword>
<sequence>MTILTNFLRSLLLTTIFSFITPIILIGVSWVSFTLISRLPSLQGIGQSGIDQMWELLATFGSGHPWQGCLVIAITCSLVGAMFDTYVFYQNSPKKWV</sequence>
<keyword evidence="1" id="KW-0472">Membrane</keyword>
<organism evidence="2">
    <name type="scientific">Trichodesmium erythraeum (strain IMS101)</name>
    <dbReference type="NCBI Taxonomy" id="203124"/>
    <lineage>
        <taxon>Bacteria</taxon>
        <taxon>Bacillati</taxon>
        <taxon>Cyanobacteriota</taxon>
        <taxon>Cyanophyceae</taxon>
        <taxon>Oscillatoriophycideae</taxon>
        <taxon>Oscillatoriales</taxon>
        <taxon>Microcoleaceae</taxon>
        <taxon>Trichodesmium</taxon>
    </lineage>
</organism>
<dbReference type="OrthoDB" id="488264at2"/>
<dbReference type="AlphaFoldDB" id="Q10ZX2"/>
<evidence type="ECO:0000256" key="1">
    <source>
        <dbReference type="SAM" id="Phobius"/>
    </source>
</evidence>
<keyword evidence="1" id="KW-1133">Transmembrane helix</keyword>
<dbReference type="HOGENOM" id="CLU_165358_0_0_3"/>
<dbReference type="eggNOG" id="ENOG50330K7">
    <property type="taxonomic scope" value="Bacteria"/>
</dbReference>
<protein>
    <recommendedName>
        <fullName evidence="3">Binding-protein-dependent transport systems inner membrane component</fullName>
    </recommendedName>
</protein>
<proteinExistence type="predicted"/>